<accession>A0A383AML7</accession>
<dbReference type="NCBIfam" id="TIGR04371">
    <property type="entry name" value="methyltran_NanM"/>
    <property type="match status" value="1"/>
</dbReference>
<evidence type="ECO:0008006" key="2">
    <source>
        <dbReference type="Google" id="ProtNLM"/>
    </source>
</evidence>
<evidence type="ECO:0000313" key="1">
    <source>
        <dbReference type="EMBL" id="SVE08821.1"/>
    </source>
</evidence>
<dbReference type="EMBL" id="UINC01193280">
    <property type="protein sequence ID" value="SVE08821.1"/>
    <property type="molecule type" value="Genomic_DNA"/>
</dbReference>
<dbReference type="InterPro" id="IPR030807">
    <property type="entry name" value="Methyltran_NanM"/>
</dbReference>
<organism evidence="1">
    <name type="scientific">marine metagenome</name>
    <dbReference type="NCBI Taxonomy" id="408172"/>
    <lineage>
        <taxon>unclassified sequences</taxon>
        <taxon>metagenomes</taxon>
        <taxon>ecological metagenomes</taxon>
    </lineage>
</organism>
<protein>
    <recommendedName>
        <fullName evidence="2">Sugar O-methyltransferase</fullName>
    </recommendedName>
</protein>
<sequence>MDTKELDALKEFYRVRKTSKCVNFFSKYPLGEEWEINHRLILEKVIFSDTPPIEKIHTIHEATIFNVHNKNEDLKKIELEWWKEYLMREFSIDLKNHDPLYQDTITTPKKAQIIYHGKKFSNDFFLKFSYMLEVSRNINLDELHRPIILELGAGHATLARLMKIRFPRCKYIIIDLPETLFFSYTNLRLNFSEARFTKCTTSENLKTAMENDTDFIFIPSFLTEEIDSDFLVDLFINT</sequence>
<proteinExistence type="predicted"/>
<name>A0A383AML7_9ZZZZ</name>
<reference evidence="1" key="1">
    <citation type="submission" date="2018-05" db="EMBL/GenBank/DDBJ databases">
        <authorList>
            <person name="Lanie J.A."/>
            <person name="Ng W.-L."/>
            <person name="Kazmierczak K.M."/>
            <person name="Andrzejewski T.M."/>
            <person name="Davidsen T.M."/>
            <person name="Wayne K.J."/>
            <person name="Tettelin H."/>
            <person name="Glass J.I."/>
            <person name="Rusch D."/>
            <person name="Podicherti R."/>
            <person name="Tsui H.-C.T."/>
            <person name="Winkler M.E."/>
        </authorList>
    </citation>
    <scope>NUCLEOTIDE SEQUENCE</scope>
</reference>
<dbReference type="SUPFAM" id="SSF53335">
    <property type="entry name" value="S-adenosyl-L-methionine-dependent methyltransferases"/>
    <property type="match status" value="1"/>
</dbReference>
<gene>
    <name evidence="1" type="ORF">METZ01_LOCUS461675</name>
</gene>
<feature type="non-terminal residue" evidence="1">
    <location>
        <position position="238"/>
    </location>
</feature>
<dbReference type="InterPro" id="IPR029063">
    <property type="entry name" value="SAM-dependent_MTases_sf"/>
</dbReference>
<dbReference type="AlphaFoldDB" id="A0A383AML7"/>